<accession>A0ABV5GUE2</accession>
<evidence type="ECO:0000313" key="2">
    <source>
        <dbReference type="Proteomes" id="UP001589607"/>
    </source>
</evidence>
<proteinExistence type="predicted"/>
<dbReference type="EMBL" id="JBHMEY010000100">
    <property type="protein sequence ID" value="MFB9099004.1"/>
    <property type="molecule type" value="Genomic_DNA"/>
</dbReference>
<comment type="caution">
    <text evidence="1">The sequence shown here is derived from an EMBL/GenBank/DDBJ whole genome shotgun (WGS) entry which is preliminary data.</text>
</comment>
<evidence type="ECO:0000313" key="1">
    <source>
        <dbReference type="EMBL" id="MFB9099004.1"/>
    </source>
</evidence>
<name>A0ABV5GUE2_9FLAO</name>
<dbReference type="RefSeq" id="WP_236452866.1">
    <property type="nucleotide sequence ID" value="NZ_CBCSGE010000039.1"/>
</dbReference>
<sequence>MKKIVIKNVSADELLTLQQEMYDYHNALEKTFKKASNLLDAIITLDIAFRLWFLFRTKIERQTPKNGFQISLNASEAAVLLKVCLWSHKIGDYERNVKLKYSNYLDQQIKSL</sequence>
<keyword evidence="2" id="KW-1185">Reference proteome</keyword>
<reference evidence="1 2" key="1">
    <citation type="submission" date="2024-09" db="EMBL/GenBank/DDBJ databases">
        <authorList>
            <person name="Sun Q."/>
            <person name="Mori K."/>
        </authorList>
    </citation>
    <scope>NUCLEOTIDE SEQUENCE [LARGE SCALE GENOMIC DNA]</scope>
    <source>
        <strain evidence="1 2">CECT 7955</strain>
    </source>
</reference>
<dbReference type="Proteomes" id="UP001589607">
    <property type="component" value="Unassembled WGS sequence"/>
</dbReference>
<gene>
    <name evidence="1" type="ORF">ACFFVF_21045</name>
</gene>
<protein>
    <submittedName>
        <fullName evidence="1">Uncharacterized protein</fullName>
    </submittedName>
</protein>
<organism evidence="1 2">
    <name type="scientific">Flavobacterium jumunjinense</name>
    <dbReference type="NCBI Taxonomy" id="998845"/>
    <lineage>
        <taxon>Bacteria</taxon>
        <taxon>Pseudomonadati</taxon>
        <taxon>Bacteroidota</taxon>
        <taxon>Flavobacteriia</taxon>
        <taxon>Flavobacteriales</taxon>
        <taxon>Flavobacteriaceae</taxon>
        <taxon>Flavobacterium</taxon>
    </lineage>
</organism>